<keyword evidence="1" id="KW-0472">Membrane</keyword>
<dbReference type="KEGG" id="ehx:EMIHUDRAFT_471311"/>
<dbReference type="EnsemblProtists" id="EOD35845">
    <property type="protein sequence ID" value="EOD35845"/>
    <property type="gene ID" value="EMIHUDRAFT_467330"/>
</dbReference>
<dbReference type="RefSeq" id="XP_005788274.1">
    <property type="nucleotide sequence ID" value="XM_005788217.1"/>
</dbReference>
<dbReference type="RefSeq" id="XP_005756594.1">
    <property type="nucleotide sequence ID" value="XM_005756537.1"/>
</dbReference>
<dbReference type="AlphaFoldDB" id="A0A0D3KJB0"/>
<sequence>MRRRGACADAISAAIIREWELTHPPTGPHAGYTGPTTAVCAKAYINSDEPNPETAWVLEYFGIPKPPILKHINDIPFPVFGTVDTNNVAEMPPGAADVVSDQIQSIVDHHKLTGLVTLNPDEVDVRPIGSAGAVLFSRSRQANRPIPGAGCEKNIAGLMLATILSDTLGLTSSTTTESDKTAVDILAPLAGIDDTMGWTKQMLEAKSSIAQYTPADIVMLDSKIQGPFTDPTGETFLLRVAVQETITPDVLFGQADEIGAACQAQLKIDQASTDAAMLGDDGTNIVRDCLFFVTDVRSSFKAIDPSYGVVPKATYLPSSSEYAAELVREGNFLDSDGNSITPTELPDGRIDLVGVQSRKRQIVPGIGGAEGSAIKKFAERVSFQTGGAKKAGQEEEILILWREFKKCYPNEKVALEMLSKNTAVILPSLNSPRKIKGTYALLNKRLGKKAAADLLLKNPGVLVCSPEGLEKQSDDDILKAADLVESLEKNKPLINGALFVVLLGVVAAFGYRIATVASGETALDLGPL</sequence>
<proteinExistence type="predicted"/>
<evidence type="ECO:0000313" key="4">
    <source>
        <dbReference type="Proteomes" id="UP000013827"/>
    </source>
</evidence>
<dbReference type="SUPFAM" id="SSF64182">
    <property type="entry name" value="DHH phosphoesterases"/>
    <property type="match status" value="1"/>
</dbReference>
<dbReference type="Proteomes" id="UP000013827">
    <property type="component" value="Unassembled WGS sequence"/>
</dbReference>
<evidence type="ECO:0000313" key="3">
    <source>
        <dbReference type="EnsemblProtists" id="EOD35845"/>
    </source>
</evidence>
<dbReference type="Gene3D" id="3.90.1640.10">
    <property type="entry name" value="inorganic pyrophosphatase (n-terminal core)"/>
    <property type="match status" value="1"/>
</dbReference>
<feature type="domain" description="DHHA2" evidence="2">
    <location>
        <begin position="199"/>
        <end position="370"/>
    </location>
</feature>
<accession>A0A0D3KJB0</accession>
<keyword evidence="1" id="KW-0812">Transmembrane</keyword>
<dbReference type="EnsemblProtists" id="EOD04165">
    <property type="protein sequence ID" value="EOD04165"/>
    <property type="gene ID" value="EMIHUDRAFT_471311"/>
</dbReference>
<dbReference type="GeneID" id="17250317"/>
<dbReference type="PaxDb" id="2903-EOD04165"/>
<organism evidence="3 4">
    <name type="scientific">Emiliania huxleyi (strain CCMP1516)</name>
    <dbReference type="NCBI Taxonomy" id="280463"/>
    <lineage>
        <taxon>Eukaryota</taxon>
        <taxon>Haptista</taxon>
        <taxon>Haptophyta</taxon>
        <taxon>Prymnesiophyceae</taxon>
        <taxon>Isochrysidales</taxon>
        <taxon>Noelaerhabdaceae</taxon>
        <taxon>Emiliania</taxon>
    </lineage>
</organism>
<feature type="transmembrane region" description="Helical" evidence="1">
    <location>
        <begin position="493"/>
        <end position="511"/>
    </location>
</feature>
<evidence type="ECO:0000259" key="2">
    <source>
        <dbReference type="SMART" id="SM01131"/>
    </source>
</evidence>
<dbReference type="STRING" id="2903.R1FA36"/>
<evidence type="ECO:0000256" key="1">
    <source>
        <dbReference type="SAM" id="Phobius"/>
    </source>
</evidence>
<dbReference type="InterPro" id="IPR038763">
    <property type="entry name" value="DHH_sf"/>
</dbReference>
<dbReference type="GeneID" id="17281115"/>
<dbReference type="GO" id="GO:0016462">
    <property type="term" value="F:pyrophosphatase activity"/>
    <property type="evidence" value="ECO:0007669"/>
    <property type="project" value="InterPro"/>
</dbReference>
<reference evidence="3" key="2">
    <citation type="submission" date="2024-10" db="UniProtKB">
        <authorList>
            <consortium name="EnsemblProtists"/>
        </authorList>
    </citation>
    <scope>IDENTIFICATION</scope>
</reference>
<dbReference type="KEGG" id="ehx:EMIHUDRAFT_467330"/>
<name>A0A0D3KJB0_EMIH1</name>
<dbReference type="HOGENOM" id="CLU_516260_0_0_1"/>
<dbReference type="Pfam" id="PF02833">
    <property type="entry name" value="DHHA2"/>
    <property type="match status" value="1"/>
</dbReference>
<protein>
    <recommendedName>
        <fullName evidence="2">DHHA2 domain-containing protein</fullName>
    </recommendedName>
</protein>
<dbReference type="InterPro" id="IPR004097">
    <property type="entry name" value="DHHA2"/>
</dbReference>
<dbReference type="GO" id="GO:0005737">
    <property type="term" value="C:cytoplasm"/>
    <property type="evidence" value="ECO:0007669"/>
    <property type="project" value="InterPro"/>
</dbReference>
<keyword evidence="4" id="KW-1185">Reference proteome</keyword>
<dbReference type="SMART" id="SM01131">
    <property type="entry name" value="DHHA2"/>
    <property type="match status" value="1"/>
</dbReference>
<dbReference type="eggNOG" id="ENOG502RQQ5">
    <property type="taxonomic scope" value="Eukaryota"/>
</dbReference>
<reference evidence="4" key="1">
    <citation type="journal article" date="2013" name="Nature">
        <title>Pan genome of the phytoplankton Emiliania underpins its global distribution.</title>
        <authorList>
            <person name="Read B.A."/>
            <person name="Kegel J."/>
            <person name="Klute M.J."/>
            <person name="Kuo A."/>
            <person name="Lefebvre S.C."/>
            <person name="Maumus F."/>
            <person name="Mayer C."/>
            <person name="Miller J."/>
            <person name="Monier A."/>
            <person name="Salamov A."/>
            <person name="Young J."/>
            <person name="Aguilar M."/>
            <person name="Claverie J.M."/>
            <person name="Frickenhaus S."/>
            <person name="Gonzalez K."/>
            <person name="Herman E.K."/>
            <person name="Lin Y.C."/>
            <person name="Napier J."/>
            <person name="Ogata H."/>
            <person name="Sarno A.F."/>
            <person name="Shmutz J."/>
            <person name="Schroeder D."/>
            <person name="de Vargas C."/>
            <person name="Verret F."/>
            <person name="von Dassow P."/>
            <person name="Valentin K."/>
            <person name="Van de Peer Y."/>
            <person name="Wheeler G."/>
            <person name="Dacks J.B."/>
            <person name="Delwiche C.F."/>
            <person name="Dyhrman S.T."/>
            <person name="Glockner G."/>
            <person name="John U."/>
            <person name="Richards T."/>
            <person name="Worden A.Z."/>
            <person name="Zhang X."/>
            <person name="Grigoriev I.V."/>
            <person name="Allen A.E."/>
            <person name="Bidle K."/>
            <person name="Borodovsky M."/>
            <person name="Bowler C."/>
            <person name="Brownlee C."/>
            <person name="Cock J.M."/>
            <person name="Elias M."/>
            <person name="Gladyshev V.N."/>
            <person name="Groth M."/>
            <person name="Guda C."/>
            <person name="Hadaegh A."/>
            <person name="Iglesias-Rodriguez M.D."/>
            <person name="Jenkins J."/>
            <person name="Jones B.M."/>
            <person name="Lawson T."/>
            <person name="Leese F."/>
            <person name="Lindquist E."/>
            <person name="Lobanov A."/>
            <person name="Lomsadze A."/>
            <person name="Malik S.B."/>
            <person name="Marsh M.E."/>
            <person name="Mackinder L."/>
            <person name="Mock T."/>
            <person name="Mueller-Roeber B."/>
            <person name="Pagarete A."/>
            <person name="Parker M."/>
            <person name="Probert I."/>
            <person name="Quesneville H."/>
            <person name="Raines C."/>
            <person name="Rensing S.A."/>
            <person name="Riano-Pachon D.M."/>
            <person name="Richier S."/>
            <person name="Rokitta S."/>
            <person name="Shiraiwa Y."/>
            <person name="Soanes D.M."/>
            <person name="van der Giezen M."/>
            <person name="Wahlund T.M."/>
            <person name="Williams B."/>
            <person name="Wilson W."/>
            <person name="Wolfe G."/>
            <person name="Wurch L.L."/>
        </authorList>
    </citation>
    <scope>NUCLEOTIDE SEQUENCE</scope>
</reference>
<keyword evidence="1" id="KW-1133">Transmembrane helix</keyword>